<proteinExistence type="predicted"/>
<organism evidence="1 2">
    <name type="scientific">Brachybacterium huguangmaarense</name>
    <dbReference type="NCBI Taxonomy" id="1652028"/>
    <lineage>
        <taxon>Bacteria</taxon>
        <taxon>Bacillati</taxon>
        <taxon>Actinomycetota</taxon>
        <taxon>Actinomycetes</taxon>
        <taxon>Micrococcales</taxon>
        <taxon>Dermabacteraceae</taxon>
        <taxon>Brachybacterium</taxon>
    </lineage>
</organism>
<dbReference type="Proteomes" id="UP001164305">
    <property type="component" value="Chromosome"/>
</dbReference>
<reference evidence="1" key="1">
    <citation type="submission" date="2022-10" db="EMBL/GenBank/DDBJ databases">
        <title>Whole-Genome Sequencing of Brachybacterium huguangmaarense BRM-3, Isolated from Betula schmidtii.</title>
        <authorList>
            <person name="Haam D."/>
        </authorList>
    </citation>
    <scope>NUCLEOTIDE SEQUENCE</scope>
    <source>
        <strain evidence="1">BRM-3</strain>
    </source>
</reference>
<dbReference type="RefSeq" id="WP_263593308.1">
    <property type="nucleotide sequence ID" value="NZ_CP107020.1"/>
</dbReference>
<evidence type="ECO:0000313" key="1">
    <source>
        <dbReference type="EMBL" id="UYG16095.1"/>
    </source>
</evidence>
<evidence type="ECO:0000313" key="2">
    <source>
        <dbReference type="Proteomes" id="UP001164305"/>
    </source>
</evidence>
<gene>
    <name evidence="1" type="ORF">BRM3_10740</name>
</gene>
<name>A0ABY6FZ46_9MICO</name>
<sequence length="65" mass="7235">MSESTTIRVSRATRDLLRDLAERRGETLTETVSRGARLLEQEAIGRDLAAPLHDDERAWLDADAG</sequence>
<keyword evidence="2" id="KW-1185">Reference proteome</keyword>
<accession>A0ABY6FZ46</accession>
<protein>
    <submittedName>
        <fullName evidence="1">Uncharacterized protein</fullName>
    </submittedName>
</protein>
<dbReference type="EMBL" id="CP107020">
    <property type="protein sequence ID" value="UYG16095.1"/>
    <property type="molecule type" value="Genomic_DNA"/>
</dbReference>